<protein>
    <submittedName>
        <fullName evidence="2">Uncharacterized protein</fullName>
    </submittedName>
</protein>
<feature type="compositionally biased region" description="Polar residues" evidence="1">
    <location>
        <begin position="184"/>
        <end position="205"/>
    </location>
</feature>
<feature type="compositionally biased region" description="Acidic residues" evidence="1">
    <location>
        <begin position="1"/>
        <end position="10"/>
    </location>
</feature>
<sequence length="489" mass="55078">MKEEKQEESEAMLRVFTPSGYTSPCGKSPSPLRQSNESLLRQQIIDMVQQQTDEETKAAMMSLENSARTEESAVIYQLKKKSGIAPIKPATTKAERQNENLKRMHLKVLRETRGKTTRTFPALDDIQLSIRDNIENGNTKDPYKRPFTGVGSHDNSPKSKTSPNGNGSDDKSPDKSYEIRGNAIKNNQNSKTIPITNKRNETVQRQNDIHNSLQLFKRRLQFNNESFHGTSKHKPEDDYIIRRVPLRLENPSRSTLTTPSSLVEPRLQSASSILSRPKTPVNMLSASKNRPKSTESTGKGENQEKTIKCSYRLPDNPNWGKEVSFRDDTETIPNVGTYVVEQGKRKTGKYEHPATLSTHNVGVHNALTTVKGNKVKIADGEVSCDPRFMRWLEESSANSYQSKLQQRTRSSLSAPERIKNKATHVGMLHCSKVSPIVIFNRSLPVPVFGHLSFIKCKATRLTETEENRLTTSGNEAEIFQSKVDRSLKT</sequence>
<comment type="caution">
    <text evidence="2">The sequence shown here is derived from an EMBL/GenBank/DDBJ whole genome shotgun (WGS) entry which is preliminary data.</text>
</comment>
<proteinExistence type="predicted"/>
<dbReference type="Proteomes" id="UP001217089">
    <property type="component" value="Unassembled WGS sequence"/>
</dbReference>
<accession>A0ABQ9FLK9</accession>
<feature type="compositionally biased region" description="Polar residues" evidence="1">
    <location>
        <begin position="158"/>
        <end position="167"/>
    </location>
</feature>
<evidence type="ECO:0000256" key="1">
    <source>
        <dbReference type="SAM" id="MobiDB-lite"/>
    </source>
</evidence>
<evidence type="ECO:0000313" key="3">
    <source>
        <dbReference type="Proteomes" id="UP001217089"/>
    </source>
</evidence>
<keyword evidence="3" id="KW-1185">Reference proteome</keyword>
<organism evidence="2 3">
    <name type="scientific">Tegillarca granosa</name>
    <name type="common">Malaysian cockle</name>
    <name type="synonym">Anadara granosa</name>
    <dbReference type="NCBI Taxonomy" id="220873"/>
    <lineage>
        <taxon>Eukaryota</taxon>
        <taxon>Metazoa</taxon>
        <taxon>Spiralia</taxon>
        <taxon>Lophotrochozoa</taxon>
        <taxon>Mollusca</taxon>
        <taxon>Bivalvia</taxon>
        <taxon>Autobranchia</taxon>
        <taxon>Pteriomorphia</taxon>
        <taxon>Arcoida</taxon>
        <taxon>Arcoidea</taxon>
        <taxon>Arcidae</taxon>
        <taxon>Tegillarca</taxon>
    </lineage>
</organism>
<feature type="region of interest" description="Disordered" evidence="1">
    <location>
        <begin position="251"/>
        <end position="305"/>
    </location>
</feature>
<dbReference type="EMBL" id="JARBDR010000246">
    <property type="protein sequence ID" value="KAJ8316812.1"/>
    <property type="molecule type" value="Genomic_DNA"/>
</dbReference>
<gene>
    <name evidence="2" type="ORF">KUTeg_004716</name>
</gene>
<feature type="region of interest" description="Disordered" evidence="1">
    <location>
        <begin position="1"/>
        <end position="35"/>
    </location>
</feature>
<name>A0ABQ9FLK9_TEGGR</name>
<feature type="compositionally biased region" description="Low complexity" evidence="1">
    <location>
        <begin position="251"/>
        <end position="262"/>
    </location>
</feature>
<feature type="region of interest" description="Disordered" evidence="1">
    <location>
        <begin position="134"/>
        <end position="205"/>
    </location>
</feature>
<evidence type="ECO:0000313" key="2">
    <source>
        <dbReference type="EMBL" id="KAJ8316812.1"/>
    </source>
</evidence>
<feature type="compositionally biased region" description="Basic and acidic residues" evidence="1">
    <location>
        <begin position="168"/>
        <end position="178"/>
    </location>
</feature>
<reference evidence="2 3" key="1">
    <citation type="submission" date="2022-12" db="EMBL/GenBank/DDBJ databases">
        <title>Chromosome-level genome of Tegillarca granosa.</title>
        <authorList>
            <person name="Kim J."/>
        </authorList>
    </citation>
    <scope>NUCLEOTIDE SEQUENCE [LARGE SCALE GENOMIC DNA]</scope>
    <source>
        <strain evidence="2">Teg-2019</strain>
        <tissue evidence="2">Adductor muscle</tissue>
    </source>
</reference>
<feature type="compositionally biased region" description="Polar residues" evidence="1">
    <location>
        <begin position="282"/>
        <end position="300"/>
    </location>
</feature>